<proteinExistence type="predicted"/>
<accession>A0A7W7Z2M5</accession>
<gene>
    <name evidence="3" type="ORF">HNR60_001647</name>
</gene>
<evidence type="ECO:0000256" key="2">
    <source>
        <dbReference type="SAM" id="Phobius"/>
    </source>
</evidence>
<dbReference type="RefSeq" id="WP_184256236.1">
    <property type="nucleotide sequence ID" value="NZ_JACHIH010000007.1"/>
</dbReference>
<keyword evidence="2" id="KW-1133">Transmembrane helix</keyword>
<keyword evidence="2" id="KW-0472">Membrane</keyword>
<name>A0A7W7Z2M5_9BRAD</name>
<keyword evidence="2" id="KW-0812">Transmembrane</keyword>
<dbReference type="Pfam" id="PF13103">
    <property type="entry name" value="TonB_2"/>
    <property type="match status" value="1"/>
</dbReference>
<dbReference type="Gene3D" id="3.30.1150.10">
    <property type="match status" value="1"/>
</dbReference>
<dbReference type="SUPFAM" id="SSF74653">
    <property type="entry name" value="TolA/TonB C-terminal domain"/>
    <property type="match status" value="1"/>
</dbReference>
<evidence type="ECO:0000313" key="4">
    <source>
        <dbReference type="Proteomes" id="UP000542353"/>
    </source>
</evidence>
<evidence type="ECO:0000256" key="1">
    <source>
        <dbReference type="SAM" id="MobiDB-lite"/>
    </source>
</evidence>
<reference evidence="3 4" key="1">
    <citation type="submission" date="2020-08" db="EMBL/GenBank/DDBJ databases">
        <title>Genomic Encyclopedia of Type Strains, Phase IV (KMG-IV): sequencing the most valuable type-strain genomes for metagenomic binning, comparative biology and taxonomic classification.</title>
        <authorList>
            <person name="Goeker M."/>
        </authorList>
    </citation>
    <scope>NUCLEOTIDE SEQUENCE [LARGE SCALE GENOMIC DNA]</scope>
    <source>
        <strain evidence="3 4">DSM 12706</strain>
    </source>
</reference>
<feature type="region of interest" description="Disordered" evidence="1">
    <location>
        <begin position="76"/>
        <end position="154"/>
    </location>
</feature>
<comment type="caution">
    <text evidence="3">The sequence shown here is derived from an EMBL/GenBank/DDBJ whole genome shotgun (WGS) entry which is preliminary data.</text>
</comment>
<evidence type="ECO:0000313" key="3">
    <source>
        <dbReference type="EMBL" id="MBB5046898.1"/>
    </source>
</evidence>
<organism evidence="3 4">
    <name type="scientific">Rhodopseudomonas rhenobacensis</name>
    <dbReference type="NCBI Taxonomy" id="87461"/>
    <lineage>
        <taxon>Bacteria</taxon>
        <taxon>Pseudomonadati</taxon>
        <taxon>Pseudomonadota</taxon>
        <taxon>Alphaproteobacteria</taxon>
        <taxon>Hyphomicrobiales</taxon>
        <taxon>Nitrobacteraceae</taxon>
        <taxon>Rhodopseudomonas</taxon>
    </lineage>
</organism>
<dbReference type="AlphaFoldDB" id="A0A7W7Z2M5"/>
<protein>
    <submittedName>
        <fullName evidence="3">Protein TonB</fullName>
    </submittedName>
</protein>
<dbReference type="Proteomes" id="UP000542353">
    <property type="component" value="Unassembled WGS sequence"/>
</dbReference>
<feature type="compositionally biased region" description="Basic and acidic residues" evidence="1">
    <location>
        <begin position="115"/>
        <end position="135"/>
    </location>
</feature>
<sequence length="247" mass="26296">MNQAMRSPAAEALVPPPPEFRAITETLFDTAPSRQPYSLIALGVSLYVLTLLALLAVDFSAPPMTLEAPMEMIYDEPPQPEQQAEPAQPEQPPEPAAAKPEKLPEPVVEQAAPEKPPEVKPEPPKPEPKRVEPRPNKPKPQPAQHAAQHTEGAVPSDYANAIYQRINRVAGGSLPRGALASGQSIRISYVIVIGASGELHSKSVSASGNAALDQAVSQVLARSAPFPAPPNLGARSYRISGAIVYRP</sequence>
<feature type="transmembrane region" description="Helical" evidence="2">
    <location>
        <begin position="37"/>
        <end position="57"/>
    </location>
</feature>
<dbReference type="EMBL" id="JACHIH010000007">
    <property type="protein sequence ID" value="MBB5046898.1"/>
    <property type="molecule type" value="Genomic_DNA"/>
</dbReference>
<keyword evidence="4" id="KW-1185">Reference proteome</keyword>